<evidence type="ECO:0000259" key="2">
    <source>
        <dbReference type="Pfam" id="PF24758"/>
    </source>
</evidence>
<feature type="compositionally biased region" description="Low complexity" evidence="1">
    <location>
        <begin position="15"/>
        <end position="26"/>
    </location>
</feature>
<dbReference type="PANTHER" id="PTHR31639:SF88">
    <property type="entry name" value="FBD DOMAIN-CONTAINING PROTEIN"/>
    <property type="match status" value="1"/>
</dbReference>
<dbReference type="Gene3D" id="3.80.10.10">
    <property type="entry name" value="Ribonuclease Inhibitor"/>
    <property type="match status" value="1"/>
</dbReference>
<dbReference type="Gramene" id="TVU32792">
    <property type="protein sequence ID" value="TVU32792"/>
    <property type="gene ID" value="EJB05_24548"/>
</dbReference>
<dbReference type="OrthoDB" id="680908at2759"/>
<feature type="region of interest" description="Disordered" evidence="1">
    <location>
        <begin position="1"/>
        <end position="32"/>
    </location>
</feature>
<dbReference type="SUPFAM" id="SSF81383">
    <property type="entry name" value="F-box domain"/>
    <property type="match status" value="1"/>
</dbReference>
<evidence type="ECO:0000313" key="4">
    <source>
        <dbReference type="Proteomes" id="UP000324897"/>
    </source>
</evidence>
<proteinExistence type="predicted"/>
<dbReference type="SUPFAM" id="SSF52047">
    <property type="entry name" value="RNI-like"/>
    <property type="match status" value="1"/>
</dbReference>
<name>A0A5J9V972_9POAL</name>
<sequence length="478" mass="54340">MEQDPTPPVVKSARGRPLPSSASPSPGRRRHPAVDRLSALDDGTLHAILALLPLRDAAATSALSRRWPRVFATLPRLVLQPNTFNRREFDDGGDEDYCEDARRWMHSLAFVLESRAAPYMGLYDDWFDALFRELCASGGLLELSITNTKYSECYPLPSAVYNCGTLTTLDLFNWRLKVPGRITGLRALRSLRLCNVVASDDDLRRIITRCSAMEHLEIYNVRKARNIVIRATSLEKLDIFAHRPLCISVKKSPRLDSVRLSLSYSYPESSWSIYDSKDSNEDYTFAEIEEMYDYKEMAEREHQLTDEVGNMVTFLNSEWARPRQEAPDVLAGRIFPVSPSSSNRPSKAILARALSVLLMNARVLKRLCIEYRPWLVKPEHAAKLEAVRNEAVFGLKENGRNFGGISSFGKERHVCVWNKGNMHSFPEEREQTTPISQEIKTPLRPQETLASFAFSLLLRTVFHQKEPLFFCPESSPAE</sequence>
<dbReference type="PANTHER" id="PTHR31639">
    <property type="entry name" value="F-BOX PROTEIN-LIKE"/>
    <property type="match status" value="1"/>
</dbReference>
<comment type="caution">
    <text evidence="3">The sequence shown here is derived from an EMBL/GenBank/DDBJ whole genome shotgun (WGS) entry which is preliminary data.</text>
</comment>
<dbReference type="Pfam" id="PF24758">
    <property type="entry name" value="LRR_At5g56370"/>
    <property type="match status" value="1"/>
</dbReference>
<dbReference type="Proteomes" id="UP000324897">
    <property type="component" value="Chromosome 1"/>
</dbReference>
<evidence type="ECO:0000313" key="3">
    <source>
        <dbReference type="EMBL" id="TVU32792.1"/>
    </source>
</evidence>
<accession>A0A5J9V972</accession>
<keyword evidence="4" id="KW-1185">Reference proteome</keyword>
<dbReference type="InterPro" id="IPR032675">
    <property type="entry name" value="LRR_dom_sf"/>
</dbReference>
<dbReference type="InterPro" id="IPR036047">
    <property type="entry name" value="F-box-like_dom_sf"/>
</dbReference>
<dbReference type="InterPro" id="IPR055411">
    <property type="entry name" value="LRR_FXL15/At3g58940/PEG3-like"/>
</dbReference>
<gene>
    <name evidence="3" type="ORF">EJB05_24548</name>
</gene>
<reference evidence="3 4" key="1">
    <citation type="journal article" date="2019" name="Sci. Rep.">
        <title>A high-quality genome of Eragrostis curvula grass provides insights into Poaceae evolution and supports new strategies to enhance forage quality.</title>
        <authorList>
            <person name="Carballo J."/>
            <person name="Santos B.A.C.M."/>
            <person name="Zappacosta D."/>
            <person name="Garbus I."/>
            <person name="Selva J.P."/>
            <person name="Gallo C.A."/>
            <person name="Diaz A."/>
            <person name="Albertini E."/>
            <person name="Caccamo M."/>
            <person name="Echenique V."/>
        </authorList>
    </citation>
    <scope>NUCLEOTIDE SEQUENCE [LARGE SCALE GENOMIC DNA]</scope>
    <source>
        <strain evidence="4">cv. Victoria</strain>
        <tissue evidence="3">Leaf</tissue>
    </source>
</reference>
<protein>
    <recommendedName>
        <fullName evidence="2">F-box/LRR-repeat protein 15/At3g58940/PEG3-like LRR domain-containing protein</fullName>
    </recommendedName>
</protein>
<feature type="domain" description="F-box/LRR-repeat protein 15/At3g58940/PEG3-like LRR" evidence="2">
    <location>
        <begin position="134"/>
        <end position="269"/>
    </location>
</feature>
<organism evidence="3 4">
    <name type="scientific">Eragrostis curvula</name>
    <name type="common">weeping love grass</name>
    <dbReference type="NCBI Taxonomy" id="38414"/>
    <lineage>
        <taxon>Eukaryota</taxon>
        <taxon>Viridiplantae</taxon>
        <taxon>Streptophyta</taxon>
        <taxon>Embryophyta</taxon>
        <taxon>Tracheophyta</taxon>
        <taxon>Spermatophyta</taxon>
        <taxon>Magnoliopsida</taxon>
        <taxon>Liliopsida</taxon>
        <taxon>Poales</taxon>
        <taxon>Poaceae</taxon>
        <taxon>PACMAD clade</taxon>
        <taxon>Chloridoideae</taxon>
        <taxon>Eragrostideae</taxon>
        <taxon>Eragrostidinae</taxon>
        <taxon>Eragrostis</taxon>
    </lineage>
</organism>
<feature type="non-terminal residue" evidence="3">
    <location>
        <position position="1"/>
    </location>
</feature>
<dbReference type="EMBL" id="RWGY01000011">
    <property type="protein sequence ID" value="TVU32792.1"/>
    <property type="molecule type" value="Genomic_DNA"/>
</dbReference>
<dbReference type="AlphaFoldDB" id="A0A5J9V972"/>
<evidence type="ECO:0000256" key="1">
    <source>
        <dbReference type="SAM" id="MobiDB-lite"/>
    </source>
</evidence>